<proteinExistence type="predicted"/>
<keyword evidence="2" id="KW-1185">Reference proteome</keyword>
<evidence type="ECO:0000313" key="2">
    <source>
        <dbReference type="Proteomes" id="UP001161389"/>
    </source>
</evidence>
<protein>
    <submittedName>
        <fullName evidence="1">Uncharacterized protein</fullName>
    </submittedName>
</protein>
<comment type="caution">
    <text evidence="1">The sequence shown here is derived from an EMBL/GenBank/DDBJ whole genome shotgun (WGS) entry which is preliminary data.</text>
</comment>
<dbReference type="EMBL" id="BSNM01000011">
    <property type="protein sequence ID" value="GLQ31188.1"/>
    <property type="molecule type" value="Genomic_DNA"/>
</dbReference>
<evidence type="ECO:0000313" key="1">
    <source>
        <dbReference type="EMBL" id="GLQ31188.1"/>
    </source>
</evidence>
<reference evidence="1" key="1">
    <citation type="journal article" date="2014" name="Int. J. Syst. Evol. Microbiol.">
        <title>Complete genome sequence of Corynebacterium casei LMG S-19264T (=DSM 44701T), isolated from a smear-ripened cheese.</title>
        <authorList>
            <consortium name="US DOE Joint Genome Institute (JGI-PGF)"/>
            <person name="Walter F."/>
            <person name="Albersmeier A."/>
            <person name="Kalinowski J."/>
            <person name="Ruckert C."/>
        </authorList>
    </citation>
    <scope>NUCLEOTIDE SEQUENCE</scope>
    <source>
        <strain evidence="1">NBRC 110071</strain>
    </source>
</reference>
<reference evidence="1" key="2">
    <citation type="submission" date="2023-01" db="EMBL/GenBank/DDBJ databases">
        <title>Draft genome sequence of Litoribrevibacter albus strain NBRC 110071.</title>
        <authorList>
            <person name="Sun Q."/>
            <person name="Mori K."/>
        </authorList>
    </citation>
    <scope>NUCLEOTIDE SEQUENCE</scope>
    <source>
        <strain evidence="1">NBRC 110071</strain>
    </source>
</reference>
<gene>
    <name evidence="1" type="ORF">GCM10007876_16670</name>
</gene>
<sequence>MYPDIEVYVKNKSEEELVNWFEQALGTTEYQGKLQGGLQHYQVQCQGKSLPVMIMPAVVGKAWNSVWFDTPDTPWEDDITCAKQMAQELNTEIRCIRSGWDEDQDPDEWLKVLPDGNTEEILWKK</sequence>
<dbReference type="AlphaFoldDB" id="A0AA37SB17"/>
<organism evidence="1 2">
    <name type="scientific">Litoribrevibacter albus</name>
    <dbReference type="NCBI Taxonomy" id="1473156"/>
    <lineage>
        <taxon>Bacteria</taxon>
        <taxon>Pseudomonadati</taxon>
        <taxon>Pseudomonadota</taxon>
        <taxon>Gammaproteobacteria</taxon>
        <taxon>Oceanospirillales</taxon>
        <taxon>Oceanospirillaceae</taxon>
        <taxon>Litoribrevibacter</taxon>
    </lineage>
</organism>
<dbReference type="RefSeq" id="WP_284380695.1">
    <property type="nucleotide sequence ID" value="NZ_BSNM01000011.1"/>
</dbReference>
<dbReference type="Proteomes" id="UP001161389">
    <property type="component" value="Unassembled WGS sequence"/>
</dbReference>
<accession>A0AA37SB17</accession>
<name>A0AA37SB17_9GAMM</name>